<evidence type="ECO:0000259" key="3">
    <source>
        <dbReference type="Pfam" id="PF05193"/>
    </source>
</evidence>
<feature type="domain" description="Peptidase M16 N-terminal" evidence="2">
    <location>
        <begin position="23"/>
        <end position="155"/>
    </location>
</feature>
<comment type="similarity">
    <text evidence="1">Belongs to the peptidase M16 family.</text>
</comment>
<dbReference type="Proteomes" id="UP000245509">
    <property type="component" value="Unassembled WGS sequence"/>
</dbReference>
<dbReference type="Proteomes" id="UP000245908">
    <property type="component" value="Unassembled WGS sequence"/>
</dbReference>
<name>A0A2T9WLW6_NANST</name>
<dbReference type="InterPro" id="IPR050361">
    <property type="entry name" value="MPP/UQCRC_Complex"/>
</dbReference>
<feature type="domain" description="Peptidase M16 C-terminal" evidence="3">
    <location>
        <begin position="164"/>
        <end position="325"/>
    </location>
</feature>
<dbReference type="Pfam" id="PF00675">
    <property type="entry name" value="Peptidase_M16"/>
    <property type="match status" value="1"/>
</dbReference>
<reference evidence="4" key="4">
    <citation type="submission" date="2021-11" db="EMBL/GenBank/DDBJ databases">
        <authorList>
            <person name="Munson-Mcgee J."/>
            <person name="Field E."/>
            <person name="Bateson M."/>
            <person name="Rooney C."/>
            <person name="Stepanauskas R."/>
            <person name="Young M."/>
        </authorList>
    </citation>
    <scope>NUCLEOTIDE SEQUENCE</scope>
    <source>
        <strain evidence="4">SCGC AB-777_F03</strain>
    </source>
</reference>
<dbReference type="AlphaFoldDB" id="A0A2T9WLW6"/>
<accession>A0A2T9WLW6</accession>
<dbReference type="InterPro" id="IPR011249">
    <property type="entry name" value="Metalloenz_LuxS/M16"/>
</dbReference>
<evidence type="ECO:0000313" key="7">
    <source>
        <dbReference type="Proteomes" id="UP000245908"/>
    </source>
</evidence>
<comment type="caution">
    <text evidence="5">The sequence shown here is derived from an EMBL/GenBank/DDBJ whole genome shotgun (WGS) entry which is preliminary data.</text>
</comment>
<dbReference type="EMBL" id="QEFP02000003">
    <property type="protein sequence ID" value="MCC5446835.1"/>
    <property type="molecule type" value="Genomic_DNA"/>
</dbReference>
<dbReference type="PANTHER" id="PTHR11851">
    <property type="entry name" value="METALLOPROTEASE"/>
    <property type="match status" value="1"/>
</dbReference>
<reference evidence="4" key="2">
    <citation type="submission" date="2017-05" db="EMBL/GenBank/DDBJ databases">
        <authorList>
            <person name="Munson-Mcgee J.H."/>
        </authorList>
    </citation>
    <scope>NUCLEOTIDE SEQUENCE</scope>
    <source>
        <strain evidence="4">SCGC AB-777_F03</strain>
    </source>
</reference>
<dbReference type="SUPFAM" id="SSF63411">
    <property type="entry name" value="LuxS/MPP-like metallohydrolase"/>
    <property type="match status" value="1"/>
</dbReference>
<sequence length="411" mass="48805">MVDYEILDNGIKLYKVPFRNENIAIGILVNIGSIFEDKEFRGISHLLEHMMFQSNKKYNKNQIHLLFEESGSIHNAMTYYNYTLYFAAVMKEGFENIVDLFYWMFENDKYDNNEFENEKNVVKTEIMMREEDPRIFLEDNLSKSVYGDSDYGDPIGGYIETINNITKDTLEEFKYKYYSPKNISIFLEGNISDKDVEIVKKYFSRLEGNDIKLKNPIKGEGKDIIIKMKNIQQIYYSINLNSNIKNTMLIDALTEFYNLGASSKIFEIFRNKYSIGYSPSLSLSNFYDDEIIYSLIIPGFQIDKEKILDNAIEEFLDNLKNVDNKYKKARSNIYKFNYNLKKENIVKRIETDPYLIKILNMDYDQYFNNVYNILSNIDKDFIEENNKYIYDLFEKGKKVIIYPEDYDKRNN</sequence>
<reference evidence="5 7" key="1">
    <citation type="journal article" date="2015" name="Appl. Environ. Microbiol.">
        <title>Nanoarchaeota, Their Sulfolobales Host, and Nanoarchaeota Virus Distribution across Yellowstone National Park Hot Springs.</title>
        <authorList>
            <person name="Munson-McGee J.H."/>
            <person name="Field E.K."/>
            <person name="Bateson M."/>
            <person name="Rooney C."/>
            <person name="Stepanauskas R."/>
            <person name="Young M.J."/>
        </authorList>
    </citation>
    <scope>NUCLEOTIDE SEQUENCE [LARGE SCALE GENOMIC DNA]</scope>
    <source>
        <strain evidence="5">SCGC AB-777_F03</strain>
        <strain evidence="6">SCGC AB-777_O03</strain>
    </source>
</reference>
<dbReference type="Pfam" id="PF05193">
    <property type="entry name" value="Peptidase_M16_C"/>
    <property type="match status" value="1"/>
</dbReference>
<reference evidence="5" key="3">
    <citation type="submission" date="2017-05" db="EMBL/GenBank/DDBJ databases">
        <authorList>
            <person name="Song R."/>
            <person name="Chenine A.L."/>
            <person name="Ruprecht R.M."/>
        </authorList>
    </citation>
    <scope>NUCLEOTIDE SEQUENCE</scope>
    <source>
        <strain evidence="5">SCGC AB-777_F03</strain>
        <strain evidence="6">SCGC AB-777_O03</strain>
    </source>
</reference>
<dbReference type="EMBL" id="QEFH01000011">
    <property type="protein sequence ID" value="PVU71101.1"/>
    <property type="molecule type" value="Genomic_DNA"/>
</dbReference>
<dbReference type="InterPro" id="IPR007863">
    <property type="entry name" value="Peptidase_M16_C"/>
</dbReference>
<protein>
    <submittedName>
        <fullName evidence="4">Insulinase family protein</fullName>
    </submittedName>
</protein>
<dbReference type="RefSeq" id="WP_228615053.1">
    <property type="nucleotide sequence ID" value="NZ_QEFP02000003.1"/>
</dbReference>
<evidence type="ECO:0000313" key="5">
    <source>
        <dbReference type="EMBL" id="PVU68831.1"/>
    </source>
</evidence>
<evidence type="ECO:0000256" key="1">
    <source>
        <dbReference type="ARBA" id="ARBA00007261"/>
    </source>
</evidence>
<organism evidence="5">
    <name type="scientific">Nanobsidianus stetteri</name>
    <dbReference type="NCBI Taxonomy" id="1294122"/>
    <lineage>
        <taxon>Archaea</taxon>
        <taxon>Nanobdellota</taxon>
        <taxon>Candidatus Nanoarchaeia</taxon>
        <taxon>Nanoarchaeales</taxon>
        <taxon>Nanopusillaceae</taxon>
        <taxon>Candidatus Nanobsidianus</taxon>
    </lineage>
</organism>
<dbReference type="GO" id="GO:0046872">
    <property type="term" value="F:metal ion binding"/>
    <property type="evidence" value="ECO:0007669"/>
    <property type="project" value="InterPro"/>
</dbReference>
<dbReference type="InterPro" id="IPR011765">
    <property type="entry name" value="Pept_M16_N"/>
</dbReference>
<evidence type="ECO:0000259" key="2">
    <source>
        <dbReference type="Pfam" id="PF00675"/>
    </source>
</evidence>
<gene>
    <name evidence="4" type="ORF">DDW03_000220</name>
    <name evidence="5" type="ORF">DDW03_00620</name>
    <name evidence="6" type="ORF">DDW05_01745</name>
</gene>
<evidence type="ECO:0000313" key="6">
    <source>
        <dbReference type="EMBL" id="PVU71101.1"/>
    </source>
</evidence>
<dbReference type="Gene3D" id="3.30.830.10">
    <property type="entry name" value="Metalloenzyme, LuxS/M16 peptidase-like"/>
    <property type="match status" value="1"/>
</dbReference>
<evidence type="ECO:0000313" key="4">
    <source>
        <dbReference type="EMBL" id="MCC5446835.1"/>
    </source>
</evidence>
<dbReference type="EMBL" id="QEFP01000002">
    <property type="protein sequence ID" value="PVU68831.1"/>
    <property type="molecule type" value="Genomic_DNA"/>
</dbReference>
<dbReference type="PANTHER" id="PTHR11851:SF49">
    <property type="entry name" value="MITOCHONDRIAL-PROCESSING PEPTIDASE SUBUNIT ALPHA"/>
    <property type="match status" value="1"/>
</dbReference>
<proteinExistence type="inferred from homology"/>